<dbReference type="PANTHER" id="PTHR42940:SF7">
    <property type="entry name" value="ALCOHOL DEHYDROGENASE-LIKE N-TERMINAL DOMAIN-CONTAINING PROTEIN"/>
    <property type="match status" value="1"/>
</dbReference>
<dbReference type="Pfam" id="PF00107">
    <property type="entry name" value="ADH_zinc_N"/>
    <property type="match status" value="1"/>
</dbReference>
<dbReference type="Pfam" id="PF08240">
    <property type="entry name" value="ADH_N"/>
    <property type="match status" value="1"/>
</dbReference>
<dbReference type="AlphaFoldDB" id="A0A2G8SBX6"/>
<feature type="domain" description="Alcohol dehydrogenase-like C-terminal" evidence="6">
    <location>
        <begin position="230"/>
        <end position="354"/>
    </location>
</feature>
<dbReference type="Gene3D" id="3.90.180.10">
    <property type="entry name" value="Medium-chain alcohol dehydrogenases, catalytic domain"/>
    <property type="match status" value="2"/>
</dbReference>
<dbReference type="InterPro" id="IPR036291">
    <property type="entry name" value="NAD(P)-bd_dom_sf"/>
</dbReference>
<proteinExistence type="inferred from homology"/>
<dbReference type="OrthoDB" id="1560166at2759"/>
<dbReference type="InterPro" id="IPR013149">
    <property type="entry name" value="ADH-like_C"/>
</dbReference>
<dbReference type="Gene3D" id="3.40.50.720">
    <property type="entry name" value="NAD(P)-binding Rossmann-like Domain"/>
    <property type="match status" value="1"/>
</dbReference>
<evidence type="ECO:0000313" key="8">
    <source>
        <dbReference type="EMBL" id="PIL31264.1"/>
    </source>
</evidence>
<dbReference type="GO" id="GO:0004022">
    <property type="term" value="F:alcohol dehydrogenase (NAD+) activity"/>
    <property type="evidence" value="ECO:0007669"/>
    <property type="project" value="TreeGrafter"/>
</dbReference>
<evidence type="ECO:0000256" key="3">
    <source>
        <dbReference type="ARBA" id="ARBA00022723"/>
    </source>
</evidence>
<comment type="cofactor">
    <cofactor evidence="1">
        <name>Zn(2+)</name>
        <dbReference type="ChEBI" id="CHEBI:29105"/>
    </cofactor>
</comment>
<keyword evidence="4" id="KW-0862">Zinc</keyword>
<dbReference type="GO" id="GO:0046872">
    <property type="term" value="F:metal ion binding"/>
    <property type="evidence" value="ECO:0007669"/>
    <property type="project" value="UniProtKB-KW"/>
</dbReference>
<keyword evidence="3" id="KW-0479">Metal-binding</keyword>
<evidence type="ECO:0000259" key="6">
    <source>
        <dbReference type="Pfam" id="PF00107"/>
    </source>
</evidence>
<evidence type="ECO:0000259" key="7">
    <source>
        <dbReference type="Pfam" id="PF08240"/>
    </source>
</evidence>
<protein>
    <recommendedName>
        <fullName evidence="10">Enoyl reductase (ER) domain-containing protein</fullName>
    </recommendedName>
</protein>
<dbReference type="SUPFAM" id="SSF50129">
    <property type="entry name" value="GroES-like"/>
    <property type="match status" value="1"/>
</dbReference>
<dbReference type="InterPro" id="IPR013154">
    <property type="entry name" value="ADH-like_N"/>
</dbReference>
<dbReference type="Proteomes" id="UP000230002">
    <property type="component" value="Unassembled WGS sequence"/>
</dbReference>
<evidence type="ECO:0008006" key="10">
    <source>
        <dbReference type="Google" id="ProtNLM"/>
    </source>
</evidence>
<feature type="domain" description="Alcohol dehydrogenase-like N-terminal" evidence="7">
    <location>
        <begin position="36"/>
        <end position="144"/>
    </location>
</feature>
<evidence type="ECO:0000313" key="9">
    <source>
        <dbReference type="Proteomes" id="UP000230002"/>
    </source>
</evidence>
<dbReference type="InterPro" id="IPR011032">
    <property type="entry name" value="GroES-like_sf"/>
</dbReference>
<evidence type="ECO:0000256" key="1">
    <source>
        <dbReference type="ARBA" id="ARBA00001947"/>
    </source>
</evidence>
<dbReference type="GO" id="GO:0005737">
    <property type="term" value="C:cytoplasm"/>
    <property type="evidence" value="ECO:0007669"/>
    <property type="project" value="TreeGrafter"/>
</dbReference>
<evidence type="ECO:0000256" key="4">
    <source>
        <dbReference type="ARBA" id="ARBA00022833"/>
    </source>
</evidence>
<comment type="caution">
    <text evidence="8">The sequence shown here is derived from an EMBL/GenBank/DDBJ whole genome shotgun (WGS) entry which is preliminary data.</text>
</comment>
<organism evidence="8 9">
    <name type="scientific">Ganoderma sinense ZZ0214-1</name>
    <dbReference type="NCBI Taxonomy" id="1077348"/>
    <lineage>
        <taxon>Eukaryota</taxon>
        <taxon>Fungi</taxon>
        <taxon>Dikarya</taxon>
        <taxon>Basidiomycota</taxon>
        <taxon>Agaricomycotina</taxon>
        <taxon>Agaricomycetes</taxon>
        <taxon>Polyporales</taxon>
        <taxon>Polyporaceae</taxon>
        <taxon>Ganoderma</taxon>
    </lineage>
</organism>
<evidence type="ECO:0000256" key="5">
    <source>
        <dbReference type="ARBA" id="ARBA00023002"/>
    </source>
</evidence>
<dbReference type="PANTHER" id="PTHR42940">
    <property type="entry name" value="ALCOHOL DEHYDROGENASE 1-RELATED"/>
    <property type="match status" value="1"/>
</dbReference>
<comment type="similarity">
    <text evidence="2">Belongs to the zinc-containing alcohol dehydrogenase family.</text>
</comment>
<keyword evidence="9" id="KW-1185">Reference proteome</keyword>
<sequence>MPVGSPDHPASFTAWAFTERSEVLSKVTLPWKDPAEGQVVIKVLACGVCGTDQALTTGALPVPLPRVPGHEIVGDVVAVGPSEKQWSVGDRVGAGCHGGHCFRCSRCRIGDYITCVEDNLIGVLSDGGYAEYVTVRTEAVAAVPRDMDPAEVAPMMCAGVTVFSMTLQPSSVAHDTDADICPDALRRVNLAAGEIVAVQGIGYVPHTPSRAPLEPTLSLLLTLTRAYISGLGHLALQMARAMGYRPVALSSGPGKEELARSLGAEIYFDGSRTDHAEELRKLGGAKVIMCTANAPELYPKLIPGLAVDGTLLMLAADNREFGISSMSLVRQRFSIRGMPNGTPKEIEDCIAFVKAHKIRCMVETFPLDKTPEAYKRRETARFRSIIIVS</sequence>
<keyword evidence="5" id="KW-0560">Oxidoreductase</keyword>
<dbReference type="SUPFAM" id="SSF51735">
    <property type="entry name" value="NAD(P)-binding Rossmann-fold domains"/>
    <property type="match status" value="1"/>
</dbReference>
<evidence type="ECO:0000256" key="2">
    <source>
        <dbReference type="ARBA" id="ARBA00008072"/>
    </source>
</evidence>
<dbReference type="STRING" id="1077348.A0A2G8SBX6"/>
<reference evidence="8 9" key="1">
    <citation type="journal article" date="2015" name="Sci. Rep.">
        <title>Chromosome-level genome map provides insights into diverse defense mechanisms in the medicinal fungus Ganoderma sinense.</title>
        <authorList>
            <person name="Zhu Y."/>
            <person name="Xu J."/>
            <person name="Sun C."/>
            <person name="Zhou S."/>
            <person name="Xu H."/>
            <person name="Nelson D.R."/>
            <person name="Qian J."/>
            <person name="Song J."/>
            <person name="Luo H."/>
            <person name="Xiang L."/>
            <person name="Li Y."/>
            <person name="Xu Z."/>
            <person name="Ji A."/>
            <person name="Wang L."/>
            <person name="Lu S."/>
            <person name="Hayward A."/>
            <person name="Sun W."/>
            <person name="Li X."/>
            <person name="Schwartz D.C."/>
            <person name="Wang Y."/>
            <person name="Chen S."/>
        </authorList>
    </citation>
    <scope>NUCLEOTIDE SEQUENCE [LARGE SCALE GENOMIC DNA]</scope>
    <source>
        <strain evidence="8 9">ZZ0214-1</strain>
    </source>
</reference>
<gene>
    <name evidence="8" type="ORF">GSI_05962</name>
</gene>
<accession>A0A2G8SBX6</accession>
<dbReference type="EMBL" id="AYKW01000012">
    <property type="protein sequence ID" value="PIL31264.1"/>
    <property type="molecule type" value="Genomic_DNA"/>
</dbReference>
<name>A0A2G8SBX6_9APHY</name>